<protein>
    <recommendedName>
        <fullName evidence="5">Cytosol aminopeptidase domain-containing protein</fullName>
    </recommendedName>
</protein>
<dbReference type="PANTHER" id="PTHR11963:SF48">
    <property type="entry name" value="DIPEPTIDASE B, ISOFORM A"/>
    <property type="match status" value="1"/>
</dbReference>
<comment type="caution">
    <text evidence="6">The sequence shown here is derived from an EMBL/GenBank/DDBJ whole genome shotgun (WGS) entry which is preliminary data.</text>
</comment>
<dbReference type="EMBL" id="BRXZ01002322">
    <property type="protein sequence ID" value="GMH59806.1"/>
    <property type="molecule type" value="Genomic_DNA"/>
</dbReference>
<dbReference type="PROSITE" id="PS00631">
    <property type="entry name" value="CYTOSOL_AP"/>
    <property type="match status" value="1"/>
</dbReference>
<keyword evidence="3" id="KW-0645">Protease</keyword>
<name>A0A9W6ZWQ5_9STRA</name>
<feature type="domain" description="Cytosol aminopeptidase" evidence="5">
    <location>
        <begin position="49"/>
        <end position="56"/>
    </location>
</feature>
<dbReference type="Gene3D" id="3.40.630.10">
    <property type="entry name" value="Zn peptidases"/>
    <property type="match status" value="1"/>
</dbReference>
<evidence type="ECO:0000313" key="6">
    <source>
        <dbReference type="EMBL" id="GMH59806.1"/>
    </source>
</evidence>
<feature type="non-terminal residue" evidence="6">
    <location>
        <position position="1"/>
    </location>
</feature>
<dbReference type="GO" id="GO:0070006">
    <property type="term" value="F:metalloaminopeptidase activity"/>
    <property type="evidence" value="ECO:0007669"/>
    <property type="project" value="InterPro"/>
</dbReference>
<keyword evidence="7" id="KW-1185">Reference proteome</keyword>
<accession>A0A9W6ZWQ5</accession>
<keyword evidence="2" id="KW-0031">Aminopeptidase</keyword>
<evidence type="ECO:0000256" key="4">
    <source>
        <dbReference type="ARBA" id="ARBA00022801"/>
    </source>
</evidence>
<evidence type="ECO:0000256" key="2">
    <source>
        <dbReference type="ARBA" id="ARBA00022438"/>
    </source>
</evidence>
<dbReference type="PRINTS" id="PR00481">
    <property type="entry name" value="LAMNOPPTDASE"/>
</dbReference>
<evidence type="ECO:0000256" key="3">
    <source>
        <dbReference type="ARBA" id="ARBA00022670"/>
    </source>
</evidence>
<dbReference type="GO" id="GO:0030145">
    <property type="term" value="F:manganese ion binding"/>
    <property type="evidence" value="ECO:0007669"/>
    <property type="project" value="InterPro"/>
</dbReference>
<dbReference type="SUPFAM" id="SSF53187">
    <property type="entry name" value="Zn-dependent exopeptidases"/>
    <property type="match status" value="1"/>
</dbReference>
<dbReference type="PANTHER" id="PTHR11963">
    <property type="entry name" value="LEUCINE AMINOPEPTIDASE-RELATED"/>
    <property type="match status" value="1"/>
</dbReference>
<gene>
    <name evidence="6" type="ORF">TrRE_jg1644</name>
</gene>
<dbReference type="Pfam" id="PF00883">
    <property type="entry name" value="Peptidase_M17"/>
    <property type="match status" value="1"/>
</dbReference>
<dbReference type="Proteomes" id="UP001165082">
    <property type="component" value="Unassembled WGS sequence"/>
</dbReference>
<dbReference type="GO" id="GO:0005737">
    <property type="term" value="C:cytoplasm"/>
    <property type="evidence" value="ECO:0007669"/>
    <property type="project" value="InterPro"/>
</dbReference>
<comment type="similarity">
    <text evidence="1">Belongs to the peptidase M17 family.</text>
</comment>
<dbReference type="OrthoDB" id="412814at2759"/>
<evidence type="ECO:0000313" key="7">
    <source>
        <dbReference type="Proteomes" id="UP001165082"/>
    </source>
</evidence>
<evidence type="ECO:0000259" key="5">
    <source>
        <dbReference type="PROSITE" id="PS00631"/>
    </source>
</evidence>
<proteinExistence type="inferred from homology"/>
<dbReference type="InterPro" id="IPR000819">
    <property type="entry name" value="Peptidase_M17_C"/>
</dbReference>
<reference evidence="6" key="1">
    <citation type="submission" date="2022-07" db="EMBL/GenBank/DDBJ databases">
        <title>Genome analysis of Parmales, a sister group of diatoms, reveals the evolutionary specialization of diatoms from phago-mixotrophs to photoautotrophs.</title>
        <authorList>
            <person name="Ban H."/>
            <person name="Sato S."/>
            <person name="Yoshikawa S."/>
            <person name="Kazumasa Y."/>
            <person name="Nakamura Y."/>
            <person name="Ichinomiya M."/>
            <person name="Saitoh K."/>
            <person name="Sato N."/>
            <person name="Blanc-Mathieu R."/>
            <person name="Endo H."/>
            <person name="Kuwata A."/>
            <person name="Ogata H."/>
        </authorList>
    </citation>
    <scope>NUCLEOTIDE SEQUENCE</scope>
</reference>
<dbReference type="AlphaFoldDB" id="A0A9W6ZWQ5"/>
<dbReference type="InterPro" id="IPR011356">
    <property type="entry name" value="Leucine_aapep/pepB"/>
</dbReference>
<dbReference type="GO" id="GO:0006508">
    <property type="term" value="P:proteolysis"/>
    <property type="evidence" value="ECO:0007669"/>
    <property type="project" value="UniProtKB-KW"/>
</dbReference>
<evidence type="ECO:0000256" key="1">
    <source>
        <dbReference type="ARBA" id="ARBA00009528"/>
    </source>
</evidence>
<keyword evidence="4" id="KW-0378">Hydrolase</keyword>
<organism evidence="6 7">
    <name type="scientific">Triparma retinervis</name>
    <dbReference type="NCBI Taxonomy" id="2557542"/>
    <lineage>
        <taxon>Eukaryota</taxon>
        <taxon>Sar</taxon>
        <taxon>Stramenopiles</taxon>
        <taxon>Ochrophyta</taxon>
        <taxon>Bolidophyceae</taxon>
        <taxon>Parmales</taxon>
        <taxon>Triparmaceae</taxon>
        <taxon>Triparma</taxon>
    </lineage>
</organism>
<sequence length="201" mass="21377">VCKSSESVDESWGEIELILCIAENSIGGDAFRNDDVITLLSGRTCEINNTDAEGRLVLADGVARACIGGADVVLDMATLTGAQLVSTGKKHAMVVSNDEEWEDKCIDAGKRSGDLVHPGLFLPEMFENEFKSQVADSKNSVKDRMNAQSSCAAHFVYSNLDSKWLEDGGSWIHVDMAGPSVEAERGTGYGVGLVGALMGAM</sequence>